<dbReference type="EMBL" id="RWGY01000004">
    <property type="protein sequence ID" value="TVU46419.1"/>
    <property type="molecule type" value="Genomic_DNA"/>
</dbReference>
<protein>
    <submittedName>
        <fullName evidence="1">Uncharacterized protein</fullName>
    </submittedName>
</protein>
<dbReference type="Gramene" id="TVU46419">
    <property type="protein sequence ID" value="TVU46419"/>
    <property type="gene ID" value="EJB05_05954"/>
</dbReference>
<dbReference type="Proteomes" id="UP000324897">
    <property type="component" value="Chromosome 5"/>
</dbReference>
<comment type="caution">
    <text evidence="1">The sequence shown here is derived from an EMBL/GenBank/DDBJ whole genome shotgun (WGS) entry which is preliminary data.</text>
</comment>
<accession>A0A5J9WDH7</accession>
<proteinExistence type="predicted"/>
<gene>
    <name evidence="1" type="ORF">EJB05_05954</name>
</gene>
<keyword evidence="2" id="KW-1185">Reference proteome</keyword>
<reference evidence="1 2" key="1">
    <citation type="journal article" date="2019" name="Sci. Rep.">
        <title>A high-quality genome of Eragrostis curvula grass provides insights into Poaceae evolution and supports new strategies to enhance forage quality.</title>
        <authorList>
            <person name="Carballo J."/>
            <person name="Santos B.A.C.M."/>
            <person name="Zappacosta D."/>
            <person name="Garbus I."/>
            <person name="Selva J.P."/>
            <person name="Gallo C.A."/>
            <person name="Diaz A."/>
            <person name="Albertini E."/>
            <person name="Caccamo M."/>
            <person name="Echenique V."/>
        </authorList>
    </citation>
    <scope>NUCLEOTIDE SEQUENCE [LARGE SCALE GENOMIC DNA]</scope>
    <source>
        <strain evidence="2">cv. Victoria</strain>
        <tissue evidence="1">Leaf</tissue>
    </source>
</reference>
<organism evidence="1 2">
    <name type="scientific">Eragrostis curvula</name>
    <name type="common">weeping love grass</name>
    <dbReference type="NCBI Taxonomy" id="38414"/>
    <lineage>
        <taxon>Eukaryota</taxon>
        <taxon>Viridiplantae</taxon>
        <taxon>Streptophyta</taxon>
        <taxon>Embryophyta</taxon>
        <taxon>Tracheophyta</taxon>
        <taxon>Spermatophyta</taxon>
        <taxon>Magnoliopsida</taxon>
        <taxon>Liliopsida</taxon>
        <taxon>Poales</taxon>
        <taxon>Poaceae</taxon>
        <taxon>PACMAD clade</taxon>
        <taxon>Chloridoideae</taxon>
        <taxon>Eragrostideae</taxon>
        <taxon>Eragrostidinae</taxon>
        <taxon>Eragrostis</taxon>
    </lineage>
</organism>
<name>A0A5J9WDH7_9POAL</name>
<dbReference type="AlphaFoldDB" id="A0A5J9WDH7"/>
<feature type="non-terminal residue" evidence="1">
    <location>
        <position position="85"/>
    </location>
</feature>
<evidence type="ECO:0000313" key="2">
    <source>
        <dbReference type="Proteomes" id="UP000324897"/>
    </source>
</evidence>
<evidence type="ECO:0000313" key="1">
    <source>
        <dbReference type="EMBL" id="TVU46419.1"/>
    </source>
</evidence>
<feature type="non-terminal residue" evidence="1">
    <location>
        <position position="1"/>
    </location>
</feature>
<sequence length="85" mass="9859">MEWYIWRGSWHINDTAMGELRLVRPPRWTSSSRAEMTHEQDIVLLDWLRLACSCGMLGGSASGQWPLPLRDEPPLLVICFFTEQL</sequence>